<dbReference type="AlphaFoldDB" id="A0A1I4Y3F1"/>
<dbReference type="EMBL" id="FOVH01000001">
    <property type="protein sequence ID" value="SFN32050.1"/>
    <property type="molecule type" value="Genomic_DNA"/>
</dbReference>
<dbReference type="InterPro" id="IPR000120">
    <property type="entry name" value="Amidase"/>
</dbReference>
<dbReference type="InterPro" id="IPR036928">
    <property type="entry name" value="AS_sf"/>
</dbReference>
<dbReference type="eggNOG" id="COG0154">
    <property type="taxonomic scope" value="Bacteria"/>
</dbReference>
<dbReference type="InterPro" id="IPR023631">
    <property type="entry name" value="Amidase_dom"/>
</dbReference>
<keyword evidence="2" id="KW-0808">Transferase</keyword>
<keyword evidence="3" id="KW-1185">Reference proteome</keyword>
<proteinExistence type="predicted"/>
<dbReference type="STRING" id="1993.SAMN04489713_1011142"/>
<name>A0A1I4Y3F1_9ACTN</name>
<dbReference type="Proteomes" id="UP000183413">
    <property type="component" value="Unassembled WGS sequence"/>
</dbReference>
<dbReference type="InterPro" id="IPR020556">
    <property type="entry name" value="Amidase_CS"/>
</dbReference>
<dbReference type="PANTHER" id="PTHR11895">
    <property type="entry name" value="TRANSAMIDASE"/>
    <property type="match status" value="1"/>
</dbReference>
<organism evidence="2 3">
    <name type="scientific">Actinomadura madurae</name>
    <dbReference type="NCBI Taxonomy" id="1993"/>
    <lineage>
        <taxon>Bacteria</taxon>
        <taxon>Bacillati</taxon>
        <taxon>Actinomycetota</taxon>
        <taxon>Actinomycetes</taxon>
        <taxon>Streptosporangiales</taxon>
        <taxon>Thermomonosporaceae</taxon>
        <taxon>Actinomadura</taxon>
    </lineage>
</organism>
<evidence type="ECO:0000313" key="3">
    <source>
        <dbReference type="Proteomes" id="UP000183413"/>
    </source>
</evidence>
<dbReference type="Pfam" id="PF01425">
    <property type="entry name" value="Amidase"/>
    <property type="match status" value="1"/>
</dbReference>
<reference evidence="2 3" key="1">
    <citation type="submission" date="2016-10" db="EMBL/GenBank/DDBJ databases">
        <authorList>
            <person name="de Groot N.N."/>
        </authorList>
    </citation>
    <scope>NUCLEOTIDE SEQUENCE [LARGE SCALE GENOMIC DNA]</scope>
    <source>
        <strain evidence="2 3">DSM 43067</strain>
    </source>
</reference>
<evidence type="ECO:0000259" key="1">
    <source>
        <dbReference type="Pfam" id="PF01425"/>
    </source>
</evidence>
<dbReference type="Gene3D" id="3.90.1300.10">
    <property type="entry name" value="Amidase signature (AS) domain"/>
    <property type="match status" value="1"/>
</dbReference>
<accession>A0A1I4Y3F1</accession>
<sequence>MSTSLSDLTLEETQAAVLRRDASPAEVAASHLAAIERWEPATGAFATVSAERLHADARRAEEDLLRGSPGPLAAVGVSVKDNIDVAGLPTTAGSSWFSEKAPADAECWRRLASAGALHVGKTNMHEFAYGATNVNTKARTTSNPWDPRRVSGGSSGGSAVSVAVGACGASLGTDTGGSVRIPAALTGVTGFKPSLGLVPTTKVFPLSPSCDTVGVFSRTAAGCTRVLRSLLAEGVPPEGGSDQGDPGRRDSLRGLHLGIVRSHLAAASQEVYEVVHSALKTFEALGATVDWVELHHEEEARAVTATVVAFEAAQVHRRWLRDRPGDYGDDVRARLEAGLEVPGARYRTAKRERRRLASEMLAAQRPFDAVIGPTVPVTAPRIADCGPDQAPAAQAALLANTYCFNVTGQPAVSIPCGTASDGLPVGLQMAAGLGRDRDVLALAMTVQDATGWHGLRPPPKAPVT</sequence>
<dbReference type="RefSeq" id="WP_075020074.1">
    <property type="nucleotide sequence ID" value="NZ_FOVH01000001.1"/>
</dbReference>
<dbReference type="SUPFAM" id="SSF75304">
    <property type="entry name" value="Amidase signature (AS) enzymes"/>
    <property type="match status" value="1"/>
</dbReference>
<dbReference type="PANTHER" id="PTHR11895:SF176">
    <property type="entry name" value="AMIDASE AMID-RELATED"/>
    <property type="match status" value="1"/>
</dbReference>
<dbReference type="GO" id="GO:0016740">
    <property type="term" value="F:transferase activity"/>
    <property type="evidence" value="ECO:0007669"/>
    <property type="project" value="UniProtKB-KW"/>
</dbReference>
<dbReference type="InParanoid" id="A0A1I4Y3F1"/>
<dbReference type="OrthoDB" id="182039at2"/>
<feature type="domain" description="Amidase" evidence="1">
    <location>
        <begin position="27"/>
        <end position="440"/>
    </location>
</feature>
<dbReference type="PROSITE" id="PS00571">
    <property type="entry name" value="AMIDASES"/>
    <property type="match status" value="1"/>
</dbReference>
<gene>
    <name evidence="2" type="ORF">SAMN04489713_1011142</name>
</gene>
<evidence type="ECO:0000313" key="2">
    <source>
        <dbReference type="EMBL" id="SFN32050.1"/>
    </source>
</evidence>
<protein>
    <submittedName>
        <fullName evidence="2">Aspartyl/glutamyl-tRNA(Asn/Gln) amidotransferase subunit A</fullName>
    </submittedName>
</protein>